<reference evidence="1 2" key="1">
    <citation type="submission" date="2021-02" db="EMBL/GenBank/DDBJ databases">
        <title>Variation within the Batrachochytrium salamandrivorans European outbreak.</title>
        <authorList>
            <person name="Kelly M."/>
            <person name="Pasmans F."/>
            <person name="Shea T.P."/>
            <person name="Munoz J.F."/>
            <person name="Carranza S."/>
            <person name="Cuomo C.A."/>
            <person name="Martel A."/>
        </authorList>
    </citation>
    <scope>NUCLEOTIDE SEQUENCE [LARGE SCALE GENOMIC DNA]</scope>
    <source>
        <strain evidence="1 2">AMFP18/2</strain>
    </source>
</reference>
<evidence type="ECO:0000313" key="2">
    <source>
        <dbReference type="Proteomes" id="UP001648503"/>
    </source>
</evidence>
<proteinExistence type="predicted"/>
<keyword evidence="2" id="KW-1185">Reference proteome</keyword>
<dbReference type="EMBL" id="JAFCIX010000024">
    <property type="protein sequence ID" value="KAH6600954.1"/>
    <property type="molecule type" value="Genomic_DNA"/>
</dbReference>
<comment type="caution">
    <text evidence="1">The sequence shown here is derived from an EMBL/GenBank/DDBJ whole genome shotgun (WGS) entry which is preliminary data.</text>
</comment>
<sequence length="118" mass="13427">MMVDEAYQDTMESKEGSFDARLDYRLSLRAQLQDAIDLAEMTCSRARKLRIKLTECVGKCRDYRKDAGAKAGVIIDEMLNLEEVVRLGNGIDDVTASSLIDQAKKRFEKILHDYKSPH</sequence>
<accession>A0ABQ8FMQ5</accession>
<organism evidence="1 2">
    <name type="scientific">Batrachochytrium salamandrivorans</name>
    <dbReference type="NCBI Taxonomy" id="1357716"/>
    <lineage>
        <taxon>Eukaryota</taxon>
        <taxon>Fungi</taxon>
        <taxon>Fungi incertae sedis</taxon>
        <taxon>Chytridiomycota</taxon>
        <taxon>Chytridiomycota incertae sedis</taxon>
        <taxon>Chytridiomycetes</taxon>
        <taxon>Rhizophydiales</taxon>
        <taxon>Rhizophydiales incertae sedis</taxon>
        <taxon>Batrachochytrium</taxon>
    </lineage>
</organism>
<protein>
    <submittedName>
        <fullName evidence="1">Uncharacterized protein</fullName>
    </submittedName>
</protein>
<dbReference type="Proteomes" id="UP001648503">
    <property type="component" value="Unassembled WGS sequence"/>
</dbReference>
<name>A0ABQ8FMQ5_9FUNG</name>
<gene>
    <name evidence="1" type="ORF">BASA50_001959</name>
</gene>
<evidence type="ECO:0000313" key="1">
    <source>
        <dbReference type="EMBL" id="KAH6600954.1"/>
    </source>
</evidence>